<organism evidence="1 2">
    <name type="scientific">Diversispora epigaea</name>
    <dbReference type="NCBI Taxonomy" id="1348612"/>
    <lineage>
        <taxon>Eukaryota</taxon>
        <taxon>Fungi</taxon>
        <taxon>Fungi incertae sedis</taxon>
        <taxon>Mucoromycota</taxon>
        <taxon>Glomeromycotina</taxon>
        <taxon>Glomeromycetes</taxon>
        <taxon>Diversisporales</taxon>
        <taxon>Diversisporaceae</taxon>
        <taxon>Diversispora</taxon>
    </lineage>
</organism>
<proteinExistence type="predicted"/>
<evidence type="ECO:0000313" key="1">
    <source>
        <dbReference type="EMBL" id="RHZ74160.1"/>
    </source>
</evidence>
<sequence length="64" mass="7463">MAHCFGYRHEELCQYKTGLRLDIPCYNYGSESKHKDNSMKNTSNSLIEEIPIISLNRSTQERIV</sequence>
<dbReference type="EMBL" id="PQFF01000210">
    <property type="protein sequence ID" value="RHZ74160.1"/>
    <property type="molecule type" value="Genomic_DNA"/>
</dbReference>
<dbReference type="AlphaFoldDB" id="A0A397IN46"/>
<evidence type="ECO:0000313" key="2">
    <source>
        <dbReference type="Proteomes" id="UP000266861"/>
    </source>
</evidence>
<comment type="caution">
    <text evidence="1">The sequence shown here is derived from an EMBL/GenBank/DDBJ whole genome shotgun (WGS) entry which is preliminary data.</text>
</comment>
<dbReference type="Proteomes" id="UP000266861">
    <property type="component" value="Unassembled WGS sequence"/>
</dbReference>
<name>A0A397IN46_9GLOM</name>
<protein>
    <submittedName>
        <fullName evidence="1">Uncharacterized protein</fullName>
    </submittedName>
</protein>
<accession>A0A397IN46</accession>
<keyword evidence="2" id="KW-1185">Reference proteome</keyword>
<reference evidence="1 2" key="1">
    <citation type="submission" date="2018-08" db="EMBL/GenBank/DDBJ databases">
        <title>Genome and evolution of the arbuscular mycorrhizal fungus Diversispora epigaea (formerly Glomus versiforme) and its bacterial endosymbionts.</title>
        <authorList>
            <person name="Sun X."/>
            <person name="Fei Z."/>
            <person name="Harrison M."/>
        </authorList>
    </citation>
    <scope>NUCLEOTIDE SEQUENCE [LARGE SCALE GENOMIC DNA]</scope>
    <source>
        <strain evidence="1 2">IT104</strain>
    </source>
</reference>
<gene>
    <name evidence="1" type="ORF">Glove_227g35</name>
</gene>